<dbReference type="Pfam" id="PF25275">
    <property type="entry name" value="Golvesin_C"/>
    <property type="match status" value="1"/>
</dbReference>
<dbReference type="Gene3D" id="3.20.20.80">
    <property type="entry name" value="Glycosidases"/>
    <property type="match status" value="1"/>
</dbReference>
<feature type="region of interest" description="Disordered" evidence="5">
    <location>
        <begin position="1173"/>
        <end position="1192"/>
    </location>
</feature>
<comment type="similarity">
    <text evidence="1">Belongs to the glycosyl hydrolase 2 family.</text>
</comment>
<comment type="caution">
    <text evidence="7">The sequence shown here is derived from an EMBL/GenBank/DDBJ whole genome shotgun (WGS) entry which is preliminary data.</text>
</comment>
<reference evidence="7 8" key="1">
    <citation type="journal article" date="2018" name="J. Microbiol.">
        <title>Leifsonia flava sp. nov., a novel actinobacterium isolated from the rhizosphere of Aquilegia viridiflora.</title>
        <authorList>
            <person name="Cai Y."/>
            <person name="Tao W.Z."/>
            <person name="Ma Y.J."/>
            <person name="Cheng J."/>
            <person name="Zhang M.Y."/>
            <person name="Zhang Y.X."/>
        </authorList>
    </citation>
    <scope>NUCLEOTIDE SEQUENCE [LARGE SCALE GENOMIC DNA]</scope>
    <source>
        <strain evidence="7 8">SYP-B2174</strain>
    </source>
</reference>
<dbReference type="InterPro" id="IPR008979">
    <property type="entry name" value="Galactose-bd-like_sf"/>
</dbReference>
<dbReference type="InterPro" id="IPR051913">
    <property type="entry name" value="GH2_Domain-Containing"/>
</dbReference>
<name>A0A4Y9R5M5_9MICO</name>
<dbReference type="InterPro" id="IPR017853">
    <property type="entry name" value="GH"/>
</dbReference>
<dbReference type="InterPro" id="IPR013540">
    <property type="entry name" value="ChitinaseA_N"/>
</dbReference>
<dbReference type="SMART" id="SM00060">
    <property type="entry name" value="FN3"/>
    <property type="match status" value="3"/>
</dbReference>
<dbReference type="EMBL" id="SPQZ01000001">
    <property type="protein sequence ID" value="TFV99931.1"/>
    <property type="molecule type" value="Genomic_DNA"/>
</dbReference>
<proteinExistence type="inferred from homology"/>
<dbReference type="GO" id="GO:0000272">
    <property type="term" value="P:polysaccharide catabolic process"/>
    <property type="evidence" value="ECO:0007669"/>
    <property type="project" value="UniProtKB-KW"/>
</dbReference>
<evidence type="ECO:0000259" key="6">
    <source>
        <dbReference type="PROSITE" id="PS50853"/>
    </source>
</evidence>
<dbReference type="GO" id="GO:0004568">
    <property type="term" value="F:chitinase activity"/>
    <property type="evidence" value="ECO:0007669"/>
    <property type="project" value="InterPro"/>
</dbReference>
<feature type="region of interest" description="Disordered" evidence="5">
    <location>
        <begin position="225"/>
        <end position="267"/>
    </location>
</feature>
<dbReference type="RefSeq" id="WP_135118828.1">
    <property type="nucleotide sequence ID" value="NZ_SPQZ01000001.1"/>
</dbReference>
<dbReference type="SUPFAM" id="SSF81296">
    <property type="entry name" value="E set domains"/>
    <property type="match status" value="2"/>
</dbReference>
<evidence type="ECO:0000256" key="3">
    <source>
        <dbReference type="ARBA" id="ARBA00023295"/>
    </source>
</evidence>
<accession>A0A4Y9R5M5</accession>
<dbReference type="GO" id="GO:0006032">
    <property type="term" value="P:chitin catabolic process"/>
    <property type="evidence" value="ECO:0007669"/>
    <property type="project" value="InterPro"/>
</dbReference>
<dbReference type="Pfam" id="PF02836">
    <property type="entry name" value="Glyco_hydro_2_C"/>
    <property type="match status" value="1"/>
</dbReference>
<keyword evidence="4" id="KW-0119">Carbohydrate metabolism</keyword>
<dbReference type="Pfam" id="PF02837">
    <property type="entry name" value="Glyco_hydro_2_N"/>
    <property type="match status" value="1"/>
</dbReference>
<sequence length="1710" mass="177913">MAVLLPLGAVSAAGAAEEPGAVGPGAFYLEDFADGLADWTAITATTPEWSTTGGTIGIDTRGQTSGRYIRPTAALALPSAYELRTSVKIDAVDAQGTVTLMLDMRDLSNWKSTGISPQFTGFDSAGRGKFQISKPVAGAYLCQGISPVGQGQWVDLLVRRAGGITAVFADGQLIGAVDSPTAGGTIGFGSYKSKVSFGSISIDPVTTTPADQPATAAGCPWVAPVDPPDPVDPAPGDGEVSGTGQWTPATAAASDRPGHEVTGGQSSISLDGPWKFITDKDEVGQAAGFALPETPIDGWRTQQVPGNWDLHDDLGTYQGAAWYRRTFETGNLSAAAGERAWLTFGAVYNDATVWLNGVKLGSHKGGYTPFRFDVTKHLVDGENTLVVLADNSFQQGAWWSWGGISRSVDLVKTGEVTVNRQQIVAKPDLTAGTARVESTVFLDNAAGEDRTVSVSGTIIDASTGAVVIDGLHANVAVPAGGSAEAVLAADLAPGSFALWNMDDPNLYRLDLALDSPSDADDATQSDRFGIREFRMDGTKMLLNGEILKLAGGNRVSDDPVNGNVEPTWVVRRDLDRMKASGMNITRIMHYAQSPELLDYADEIGMILIDEVPVWGTSRNLTNDIDQIKHEFREMVERDFNHASTFAHSVANEIESNTAQGRVYLKAMADYSHLIDPSRFVTHANNKVERAETATAAQDGAIYMDFVSINLYGNYGGGPDKVHGFYPTKPIFISEYSPDGFSFPINREWLDFATGTDSTAANFKTRDFVFGWSQWTYNDYRSDYSGSSENLVRGWGNGDVWGRLKAAYDEVQVANAPVASFSLADVAVASGGGLGVVSITPSGAVPTAGPSNVLRDYRVSLQAFDASGAVVGGTMIGLPEIAPGAAAFDVPVAWAASAKATRLRATLLSVTGYEVAVSTTDAAKPSAPEIRDVVAASGTLRVRFQDAAGIGSYKVVATAPDGSTKSVTTRELFADLAGLSNGTEYTVTVSAVGSSGPGASDSAKGTPTGSLTVPPKVVNLEPIEGGLVLGYSSATRDGTFEVHVTDAATGEDVTSYTTKNRPGTRIENLEPGVAVDVRIREVTAAGAAVSAWSEALRGTPLASAGTPVLDVHGLIAGSNTAGIVLTPSNRTERYHVTVTGDGVDAGYDIERSAVDLIPIDGLSPQRDYTVTVTAQGPGGSSEAWSGSVRTRAETPTGAATLPTGVRLTNRGDDAFLVWDDSGADGYVVTGENCGETTSTTVIGTEFALGKLGQHPGDYAVSAILGRSVSDASASVTAPGERCPIVVSTADKSPRADGSLPFSTTGSWLASALMGPGGHPSVYAEIPKAPGASATWTAPAVHDAEYRVEVSLPASTTSTKGATYVVKAADGDKTIPADQVASGGAWLDLGEFSFDAAHRPTVVVTGQDGFLRASAVRFTDTSVADLPTAPRPVFSAQQLVPGDAITGTGTTAGDAITVTSAGGTVLATATVSDDLVWKARSTAPFTPGVYTDAVVTETDAAGWVGIAKATITVIMDDGASAAPARGVLSSDNGWDTGLQDGDFRVTVNLWWGENATTFRLFENGQLVATVPLTAATPGAQSTSVQISGLRNGVYQYTGELVNSKGSTSVQPVTVTVSDALPARPALSSDNWDGDGAYTVTSNLWWGTNAISYRFFEDGEPVASGTLTASTPAHQVATVSVTGRSVGAHVYEIELTNSAGTIRSGALTVSVSR</sequence>
<evidence type="ECO:0000256" key="2">
    <source>
        <dbReference type="ARBA" id="ARBA00022801"/>
    </source>
</evidence>
<dbReference type="InterPro" id="IPR006103">
    <property type="entry name" value="Glyco_hydro_2_cat"/>
</dbReference>
<dbReference type="InterPro" id="IPR033803">
    <property type="entry name" value="CBD-like_Golvesin-Xly"/>
</dbReference>
<evidence type="ECO:0000256" key="4">
    <source>
        <dbReference type="ARBA" id="ARBA00023326"/>
    </source>
</evidence>
<dbReference type="SUPFAM" id="SSF49303">
    <property type="entry name" value="beta-Galactosidase/glucuronidase domain"/>
    <property type="match status" value="1"/>
</dbReference>
<dbReference type="InterPro" id="IPR014756">
    <property type="entry name" value="Ig_E-set"/>
</dbReference>
<evidence type="ECO:0000256" key="1">
    <source>
        <dbReference type="ARBA" id="ARBA00007401"/>
    </source>
</evidence>
<keyword evidence="8" id="KW-1185">Reference proteome</keyword>
<dbReference type="SUPFAM" id="SSF51445">
    <property type="entry name" value="(Trans)glycosidases"/>
    <property type="match status" value="1"/>
</dbReference>
<dbReference type="InterPro" id="IPR013783">
    <property type="entry name" value="Ig-like_fold"/>
</dbReference>
<dbReference type="Pfam" id="PF00703">
    <property type="entry name" value="Glyco_hydro_2"/>
    <property type="match status" value="1"/>
</dbReference>
<dbReference type="InterPro" id="IPR036116">
    <property type="entry name" value="FN3_sf"/>
</dbReference>
<dbReference type="PANTHER" id="PTHR42732">
    <property type="entry name" value="BETA-GALACTOSIDASE"/>
    <property type="match status" value="1"/>
</dbReference>
<dbReference type="Gene3D" id="2.60.40.10">
    <property type="entry name" value="Immunoglobulins"/>
    <property type="match status" value="4"/>
</dbReference>
<protein>
    <recommendedName>
        <fullName evidence="6">Fibronectin type-III domain-containing protein</fullName>
    </recommendedName>
</protein>
<dbReference type="SUPFAM" id="SSF49785">
    <property type="entry name" value="Galactose-binding domain-like"/>
    <property type="match status" value="1"/>
</dbReference>
<dbReference type="InterPro" id="IPR006104">
    <property type="entry name" value="Glyco_hydro_2_N"/>
</dbReference>
<dbReference type="PROSITE" id="PS50853">
    <property type="entry name" value="FN3"/>
    <property type="match status" value="1"/>
</dbReference>
<feature type="domain" description="Fibronectin type-III" evidence="6">
    <location>
        <begin position="923"/>
        <end position="1015"/>
    </location>
</feature>
<dbReference type="Gene3D" id="2.60.120.260">
    <property type="entry name" value="Galactose-binding domain-like"/>
    <property type="match status" value="1"/>
</dbReference>
<dbReference type="InterPro" id="IPR003961">
    <property type="entry name" value="FN3_dom"/>
</dbReference>
<keyword evidence="3" id="KW-0326">Glycosidase</keyword>
<evidence type="ECO:0000313" key="7">
    <source>
        <dbReference type="EMBL" id="TFV99931.1"/>
    </source>
</evidence>
<dbReference type="InterPro" id="IPR036156">
    <property type="entry name" value="Beta-gal/glucu_dom_sf"/>
</dbReference>
<dbReference type="SUPFAM" id="SSF49265">
    <property type="entry name" value="Fibronectin type III"/>
    <property type="match status" value="1"/>
</dbReference>
<keyword evidence="4" id="KW-0624">Polysaccharide degradation</keyword>
<dbReference type="InterPro" id="IPR006102">
    <property type="entry name" value="Ig-like_GH2"/>
</dbReference>
<evidence type="ECO:0000313" key="8">
    <source>
        <dbReference type="Proteomes" id="UP000298127"/>
    </source>
</evidence>
<keyword evidence="2" id="KW-0378">Hydrolase</keyword>
<dbReference type="Gene3D" id="2.60.120.560">
    <property type="entry name" value="Exo-inulinase, domain 1"/>
    <property type="match status" value="1"/>
</dbReference>
<dbReference type="Pfam" id="PF08329">
    <property type="entry name" value="ChitinaseA_N"/>
    <property type="match status" value="1"/>
</dbReference>
<evidence type="ECO:0000256" key="5">
    <source>
        <dbReference type="SAM" id="MobiDB-lite"/>
    </source>
</evidence>
<dbReference type="Proteomes" id="UP000298127">
    <property type="component" value="Unassembled WGS sequence"/>
</dbReference>
<dbReference type="PANTHER" id="PTHR42732:SF1">
    <property type="entry name" value="BETA-MANNOSIDASE"/>
    <property type="match status" value="1"/>
</dbReference>
<gene>
    <name evidence="7" type="ORF">E4M00_01655</name>
</gene>
<organism evidence="7 8">
    <name type="scientific">Orlajensenia leifsoniae</name>
    <dbReference type="NCBI Taxonomy" id="2561933"/>
    <lineage>
        <taxon>Bacteria</taxon>
        <taxon>Bacillati</taxon>
        <taxon>Actinomycetota</taxon>
        <taxon>Actinomycetes</taxon>
        <taxon>Micrococcales</taxon>
        <taxon>Microbacteriaceae</taxon>
        <taxon>Orlajensenia</taxon>
    </lineage>
</organism>